<keyword evidence="3" id="KW-1185">Reference proteome</keyword>
<dbReference type="GO" id="GO:0032259">
    <property type="term" value="P:methylation"/>
    <property type="evidence" value="ECO:0007669"/>
    <property type="project" value="UniProtKB-KW"/>
</dbReference>
<evidence type="ECO:0000259" key="1">
    <source>
        <dbReference type="Pfam" id="PF08241"/>
    </source>
</evidence>
<dbReference type="Proteomes" id="UP000250163">
    <property type="component" value="Chromosome MORIYA"/>
</dbReference>
<reference evidence="3" key="1">
    <citation type="submission" date="2018-05" db="EMBL/GenBank/DDBJ databases">
        <authorList>
            <person name="Cea G.-C."/>
            <person name="William W."/>
        </authorList>
    </citation>
    <scope>NUCLEOTIDE SEQUENCE [LARGE SCALE GENOMIC DNA]</scope>
    <source>
        <strain evidence="3">DB21MT 5</strain>
    </source>
</reference>
<feature type="domain" description="Methyltransferase type 11" evidence="1">
    <location>
        <begin position="48"/>
        <end position="143"/>
    </location>
</feature>
<dbReference type="KEGG" id="mya:MORIYA_0547"/>
<dbReference type="AlphaFoldDB" id="A0A330LSE0"/>
<dbReference type="EMBL" id="LS483250">
    <property type="protein sequence ID" value="SQD77025.1"/>
    <property type="molecule type" value="Genomic_DNA"/>
</dbReference>
<evidence type="ECO:0000313" key="3">
    <source>
        <dbReference type="Proteomes" id="UP000250163"/>
    </source>
</evidence>
<evidence type="ECO:0000313" key="2">
    <source>
        <dbReference type="EMBL" id="SQD77025.1"/>
    </source>
</evidence>
<protein>
    <submittedName>
        <fullName evidence="2">Methyltransferase type 11</fullName>
    </submittedName>
</protein>
<keyword evidence="2" id="KW-0808">Transferase</keyword>
<dbReference type="Gene3D" id="3.40.50.150">
    <property type="entry name" value="Vaccinia Virus protein VP39"/>
    <property type="match status" value="1"/>
</dbReference>
<dbReference type="RefSeq" id="WP_112712461.1">
    <property type="nucleotide sequence ID" value="NZ_LS483250.1"/>
</dbReference>
<gene>
    <name evidence="2" type="ORF">MORIYA_0547</name>
</gene>
<dbReference type="Pfam" id="PF08241">
    <property type="entry name" value="Methyltransf_11"/>
    <property type="match status" value="1"/>
</dbReference>
<dbReference type="PANTHER" id="PTHR43591">
    <property type="entry name" value="METHYLTRANSFERASE"/>
    <property type="match status" value="1"/>
</dbReference>
<dbReference type="OrthoDB" id="323463at2"/>
<dbReference type="InterPro" id="IPR029063">
    <property type="entry name" value="SAM-dependent_MTases_sf"/>
</dbReference>
<dbReference type="SUPFAM" id="SSF53335">
    <property type="entry name" value="S-adenosyl-L-methionine-dependent methyltransferases"/>
    <property type="match status" value="1"/>
</dbReference>
<proteinExistence type="predicted"/>
<organism evidence="2 3">
    <name type="scientific">Moritella yayanosii</name>
    <dbReference type="NCBI Taxonomy" id="69539"/>
    <lineage>
        <taxon>Bacteria</taxon>
        <taxon>Pseudomonadati</taxon>
        <taxon>Pseudomonadota</taxon>
        <taxon>Gammaproteobacteria</taxon>
        <taxon>Alteromonadales</taxon>
        <taxon>Moritellaceae</taxon>
        <taxon>Moritella</taxon>
    </lineage>
</organism>
<dbReference type="InterPro" id="IPR013216">
    <property type="entry name" value="Methyltransf_11"/>
</dbReference>
<accession>A0A330LSE0</accession>
<dbReference type="GO" id="GO:0008757">
    <property type="term" value="F:S-adenosylmethionine-dependent methyltransferase activity"/>
    <property type="evidence" value="ECO:0007669"/>
    <property type="project" value="InterPro"/>
</dbReference>
<sequence>MEQSTKHNNEVISQFTQQAVPFTKLSGHLDSVDLLIKMSAVNEKDTVLDVASGPGLVATAFAKVANHVECLDLTPAMLDQAKQQALAHNVANMSFREGDAMTLPYEDDSFDTVITRYSFHHFLKPEQVLSEMIRVCKPKGCVLVADVAIQSKYSVTFNHIERLRDSSHVHALSIDEFNRLFTQSNLKDCRKSEYTVNVELEQQLQASFPTPDGKISIRKLITDDVDINNTGFNPELIKGNVHYNYPISIYVGIK</sequence>
<name>A0A330LSE0_9GAMM</name>
<keyword evidence="2" id="KW-0489">Methyltransferase</keyword>
<dbReference type="CDD" id="cd02440">
    <property type="entry name" value="AdoMet_MTases"/>
    <property type="match status" value="1"/>
</dbReference>